<accession>A0A1X9NK65</accession>
<dbReference type="PANTHER" id="PTHR42791:SF1">
    <property type="entry name" value="N-ACETYLTRANSFERASE DOMAIN-CONTAINING PROTEIN"/>
    <property type="match status" value="1"/>
</dbReference>
<proteinExistence type="predicted"/>
<dbReference type="Gene3D" id="3.40.630.30">
    <property type="match status" value="1"/>
</dbReference>
<dbReference type="SUPFAM" id="SSF55729">
    <property type="entry name" value="Acyl-CoA N-acyltransferases (Nat)"/>
    <property type="match status" value="1"/>
</dbReference>
<name>A0A1X9NK65_9GAMM</name>
<dbReference type="InterPro" id="IPR016181">
    <property type="entry name" value="Acyl_CoA_acyltransferase"/>
</dbReference>
<dbReference type="STRING" id="716816.BST96_20175"/>
<gene>
    <name evidence="1" type="ORF">BST96_20175</name>
</gene>
<dbReference type="EMBL" id="CP019343">
    <property type="protein sequence ID" value="ARN76215.1"/>
    <property type="molecule type" value="Genomic_DNA"/>
</dbReference>
<evidence type="ECO:0008006" key="3">
    <source>
        <dbReference type="Google" id="ProtNLM"/>
    </source>
</evidence>
<reference evidence="1 2" key="1">
    <citation type="submission" date="2016-11" db="EMBL/GenBank/DDBJ databases">
        <title>Trade-off between light-utilization and light-protection in marine flavobacteria.</title>
        <authorList>
            <person name="Kumagai Y."/>
        </authorList>
    </citation>
    <scope>NUCLEOTIDE SEQUENCE [LARGE SCALE GENOMIC DNA]</scope>
    <source>
        <strain evidence="1 2">NBRC 107125</strain>
    </source>
</reference>
<evidence type="ECO:0000313" key="1">
    <source>
        <dbReference type="EMBL" id="ARN76215.1"/>
    </source>
</evidence>
<dbReference type="PANTHER" id="PTHR42791">
    <property type="entry name" value="GNAT FAMILY ACETYLTRANSFERASE"/>
    <property type="match status" value="1"/>
</dbReference>
<keyword evidence="2" id="KW-1185">Reference proteome</keyword>
<dbReference type="InterPro" id="IPR052523">
    <property type="entry name" value="Trichothecene_AcTrans"/>
</dbReference>
<organism evidence="1 2">
    <name type="scientific">Oceanicoccus sagamiensis</name>
    <dbReference type="NCBI Taxonomy" id="716816"/>
    <lineage>
        <taxon>Bacteria</taxon>
        <taxon>Pseudomonadati</taxon>
        <taxon>Pseudomonadota</taxon>
        <taxon>Gammaproteobacteria</taxon>
        <taxon>Cellvibrionales</taxon>
        <taxon>Spongiibacteraceae</taxon>
        <taxon>Oceanicoccus</taxon>
    </lineage>
</organism>
<sequence length="211" mass="23093">MNIDSSIVEATPASSGLAALLAKAFADDPVMAYIIPQQQGRLQRIEGIMQLAIKTYRHSGLIETVAGRSAAVWQRPSPGEPSLLAVILNSLEAMVRLRGAVDRAQQVQRITAAARIAQPHWYLAIIGTDPACRGQWQGGASLASQLLLSVLKRCDQQQLPAYLESSNYHNLGFYRRFGFEVTQTLQLPDGPAMWAMVREPEAGQSSVAFYQ</sequence>
<dbReference type="RefSeq" id="WP_085760415.1">
    <property type="nucleotide sequence ID" value="NZ_CP019343.1"/>
</dbReference>
<dbReference type="KEGG" id="osg:BST96_20175"/>
<dbReference type="AlphaFoldDB" id="A0A1X9NK65"/>
<protein>
    <recommendedName>
        <fullName evidence="3">N-acetyltransferase domain-containing protein</fullName>
    </recommendedName>
</protein>
<evidence type="ECO:0000313" key="2">
    <source>
        <dbReference type="Proteomes" id="UP000193450"/>
    </source>
</evidence>
<dbReference type="Proteomes" id="UP000193450">
    <property type="component" value="Chromosome"/>
</dbReference>